<dbReference type="GO" id="GO:0030655">
    <property type="term" value="P:beta-lactam antibiotic catabolic process"/>
    <property type="evidence" value="ECO:0007669"/>
    <property type="project" value="InterPro"/>
</dbReference>
<feature type="domain" description="ORF 12 gene product N-terminal" evidence="3">
    <location>
        <begin position="31"/>
        <end position="114"/>
    </location>
</feature>
<dbReference type="Gene3D" id="3.40.710.10">
    <property type="entry name" value="DD-peptidase/beta-lactamase superfamily"/>
    <property type="match status" value="1"/>
</dbReference>
<evidence type="ECO:0000256" key="1">
    <source>
        <dbReference type="SAM" id="SignalP"/>
    </source>
</evidence>
<evidence type="ECO:0000259" key="2">
    <source>
        <dbReference type="Pfam" id="PF13354"/>
    </source>
</evidence>
<dbReference type="RefSeq" id="WP_261965071.1">
    <property type="nucleotide sequence ID" value="NZ_BAAAXA010000001.1"/>
</dbReference>
<dbReference type="Gene3D" id="3.10.450.280">
    <property type="match status" value="1"/>
</dbReference>
<dbReference type="SUPFAM" id="SSF56601">
    <property type="entry name" value="beta-lactamase/transpeptidase-like"/>
    <property type="match status" value="1"/>
</dbReference>
<dbReference type="GO" id="GO:0046677">
    <property type="term" value="P:response to antibiotic"/>
    <property type="evidence" value="ECO:0007669"/>
    <property type="project" value="InterPro"/>
</dbReference>
<dbReference type="PANTHER" id="PTHR35333:SF5">
    <property type="entry name" value="CONSERVED LIPOPROTEIN LPQF-RELATED"/>
    <property type="match status" value="1"/>
</dbReference>
<evidence type="ECO:0000313" key="4">
    <source>
        <dbReference type="EMBL" id="GLL05468.1"/>
    </source>
</evidence>
<dbReference type="InterPro" id="IPR040846">
    <property type="entry name" value="ORF_12_N"/>
</dbReference>
<reference evidence="4" key="1">
    <citation type="journal article" date="2014" name="Int. J. Syst. Evol. Microbiol.">
        <title>Complete genome sequence of Corynebacterium casei LMG S-19264T (=DSM 44701T), isolated from a smear-ripened cheese.</title>
        <authorList>
            <consortium name="US DOE Joint Genome Institute (JGI-PGF)"/>
            <person name="Walter F."/>
            <person name="Albersmeier A."/>
            <person name="Kalinowski J."/>
            <person name="Ruckert C."/>
        </authorList>
    </citation>
    <scope>NUCLEOTIDE SEQUENCE</scope>
    <source>
        <strain evidence="4">VKM Ac-1321</strain>
    </source>
</reference>
<feature type="signal peptide" evidence="1">
    <location>
        <begin position="1"/>
        <end position="25"/>
    </location>
</feature>
<gene>
    <name evidence="4" type="ORF">GCM10017581_072150</name>
</gene>
<dbReference type="Proteomes" id="UP001143480">
    <property type="component" value="Unassembled WGS sequence"/>
</dbReference>
<feature type="domain" description="Beta-lactamase class A catalytic" evidence="2">
    <location>
        <begin position="163"/>
        <end position="257"/>
    </location>
</feature>
<dbReference type="GO" id="GO:0008800">
    <property type="term" value="F:beta-lactamase activity"/>
    <property type="evidence" value="ECO:0007669"/>
    <property type="project" value="InterPro"/>
</dbReference>
<dbReference type="Pfam" id="PF13354">
    <property type="entry name" value="Beta-lactamase2"/>
    <property type="match status" value="1"/>
</dbReference>
<evidence type="ECO:0000259" key="3">
    <source>
        <dbReference type="Pfam" id="PF18042"/>
    </source>
</evidence>
<evidence type="ECO:0000313" key="5">
    <source>
        <dbReference type="Proteomes" id="UP001143480"/>
    </source>
</evidence>
<name>A0A9W6KQ30_9ACTN</name>
<dbReference type="InterPro" id="IPR045155">
    <property type="entry name" value="Beta-lactam_cat"/>
</dbReference>
<protein>
    <recommendedName>
        <fullName evidence="6">Beta-lactamase family protein</fullName>
    </recommendedName>
</protein>
<organism evidence="4 5">
    <name type="scientific">Dactylosporangium matsuzakiense</name>
    <dbReference type="NCBI Taxonomy" id="53360"/>
    <lineage>
        <taxon>Bacteria</taxon>
        <taxon>Bacillati</taxon>
        <taxon>Actinomycetota</taxon>
        <taxon>Actinomycetes</taxon>
        <taxon>Micromonosporales</taxon>
        <taxon>Micromonosporaceae</taxon>
        <taxon>Dactylosporangium</taxon>
    </lineage>
</organism>
<feature type="chain" id="PRO_5040819475" description="Beta-lactamase family protein" evidence="1">
    <location>
        <begin position="26"/>
        <end position="425"/>
    </location>
</feature>
<reference evidence="4" key="2">
    <citation type="submission" date="2023-01" db="EMBL/GenBank/DDBJ databases">
        <authorList>
            <person name="Sun Q."/>
            <person name="Evtushenko L."/>
        </authorList>
    </citation>
    <scope>NUCLEOTIDE SEQUENCE</scope>
    <source>
        <strain evidence="4">VKM Ac-1321</strain>
    </source>
</reference>
<dbReference type="EMBL" id="BSFP01000058">
    <property type="protein sequence ID" value="GLL05468.1"/>
    <property type="molecule type" value="Genomic_DNA"/>
</dbReference>
<keyword evidence="5" id="KW-1185">Reference proteome</keyword>
<dbReference type="Pfam" id="PF18042">
    <property type="entry name" value="ORF_12_N"/>
    <property type="match status" value="1"/>
</dbReference>
<evidence type="ECO:0008006" key="6">
    <source>
        <dbReference type="Google" id="ProtNLM"/>
    </source>
</evidence>
<dbReference type="PANTHER" id="PTHR35333">
    <property type="entry name" value="BETA-LACTAMASE"/>
    <property type="match status" value="1"/>
</dbReference>
<dbReference type="AlphaFoldDB" id="A0A9W6KQ30"/>
<dbReference type="InterPro" id="IPR012338">
    <property type="entry name" value="Beta-lactam/transpept-like"/>
</dbReference>
<proteinExistence type="predicted"/>
<accession>A0A9W6KQ30</accession>
<comment type="caution">
    <text evidence="4">The sequence shown here is derived from an EMBL/GenBank/DDBJ whole genome shotgun (WGS) entry which is preliminary data.</text>
</comment>
<keyword evidence="1" id="KW-0732">Signal</keyword>
<dbReference type="InterPro" id="IPR000871">
    <property type="entry name" value="Beta-lactam_class-A"/>
</dbReference>
<sequence>MLRRIAVAAALVALLLGLNADPALAGPAPAAQFTWLVDASARPPVAAAELQQHLGAPLLAAVGGPDGFNAVLRQVGPLTPGAVVYSTATELRQVATGPGGPLLVRITVDAAGLIGGLLFTPYPPAPASWAALDAAARALAPRVSFAAARITPAGCALVHGLDPATARPLGSAFKLYVLGALAQAVHDGRLRWDTKLALNPAWKSLPSGVLQDQPDGAVYTLEQYADYMISISDNTATDHLIHEVGRTAVQRQFRRFGNDAPNLPVLTTRELFALKSWHYPAVATAYASLPPALRAITLPLLGQVPRTELGAWTQPEMIDQLEWFGSPMDMCEAFAGLRAQGDPHVGAALSINDGGIGLSPADFPTVWFKGGSEPGVLTLNYLAQAADGTLVTASLMLSDPAAPLDDAATLPALALLRGALQLAAR</sequence>